<evidence type="ECO:0000256" key="1">
    <source>
        <dbReference type="SAM" id="Phobius"/>
    </source>
</evidence>
<dbReference type="GeneID" id="17322838"/>
<keyword evidence="1" id="KW-0472">Membrane</keyword>
<evidence type="ECO:0000313" key="3">
    <source>
        <dbReference type="Proteomes" id="UP000012073"/>
    </source>
</evidence>
<accession>R7QBX6</accession>
<proteinExistence type="predicted"/>
<evidence type="ECO:0000313" key="2">
    <source>
        <dbReference type="EMBL" id="CDF35303.1"/>
    </source>
</evidence>
<dbReference type="RefSeq" id="XP_005715122.1">
    <property type="nucleotide sequence ID" value="XM_005715065.1"/>
</dbReference>
<organism evidence="2 3">
    <name type="scientific">Chondrus crispus</name>
    <name type="common">Carrageen Irish moss</name>
    <name type="synonym">Polymorpha crispa</name>
    <dbReference type="NCBI Taxonomy" id="2769"/>
    <lineage>
        <taxon>Eukaryota</taxon>
        <taxon>Rhodophyta</taxon>
        <taxon>Florideophyceae</taxon>
        <taxon>Rhodymeniophycidae</taxon>
        <taxon>Gigartinales</taxon>
        <taxon>Gigartinaceae</taxon>
        <taxon>Chondrus</taxon>
    </lineage>
</organism>
<keyword evidence="3" id="KW-1185">Reference proteome</keyword>
<dbReference type="AlphaFoldDB" id="R7QBX6"/>
<dbReference type="KEGG" id="ccp:CHC_T00003872001"/>
<sequence length="32" mass="3797">MDHTQERTDMDFYTFDIVTVVCLPLTINIYTT</sequence>
<dbReference type="Proteomes" id="UP000012073">
    <property type="component" value="Unassembled WGS sequence"/>
</dbReference>
<protein>
    <submittedName>
        <fullName evidence="2">Uncharacterized protein</fullName>
    </submittedName>
</protein>
<feature type="transmembrane region" description="Helical" evidence="1">
    <location>
        <begin position="12"/>
        <end position="31"/>
    </location>
</feature>
<name>R7QBX6_CHOCR</name>
<keyword evidence="1" id="KW-0812">Transmembrane</keyword>
<dbReference type="EMBL" id="HG001727">
    <property type="protein sequence ID" value="CDF35303.1"/>
    <property type="molecule type" value="Genomic_DNA"/>
</dbReference>
<keyword evidence="1" id="KW-1133">Transmembrane helix</keyword>
<gene>
    <name evidence="2" type="ORF">CHC_T00003872001</name>
</gene>
<reference evidence="3" key="1">
    <citation type="journal article" date="2013" name="Proc. Natl. Acad. Sci. U.S.A.">
        <title>Genome structure and metabolic features in the red seaweed Chondrus crispus shed light on evolution of the Archaeplastida.</title>
        <authorList>
            <person name="Collen J."/>
            <person name="Porcel B."/>
            <person name="Carre W."/>
            <person name="Ball S.G."/>
            <person name="Chaparro C."/>
            <person name="Tonon T."/>
            <person name="Barbeyron T."/>
            <person name="Michel G."/>
            <person name="Noel B."/>
            <person name="Valentin K."/>
            <person name="Elias M."/>
            <person name="Artiguenave F."/>
            <person name="Arun A."/>
            <person name="Aury J.M."/>
            <person name="Barbosa-Neto J.F."/>
            <person name="Bothwell J.H."/>
            <person name="Bouget F.Y."/>
            <person name="Brillet L."/>
            <person name="Cabello-Hurtado F."/>
            <person name="Capella-Gutierrez S."/>
            <person name="Charrier B."/>
            <person name="Cladiere L."/>
            <person name="Cock J.M."/>
            <person name="Coelho S.M."/>
            <person name="Colleoni C."/>
            <person name="Czjzek M."/>
            <person name="Da Silva C."/>
            <person name="Delage L."/>
            <person name="Denoeud F."/>
            <person name="Deschamps P."/>
            <person name="Dittami S.M."/>
            <person name="Gabaldon T."/>
            <person name="Gachon C.M."/>
            <person name="Groisillier A."/>
            <person name="Herve C."/>
            <person name="Jabbari K."/>
            <person name="Katinka M."/>
            <person name="Kloareg B."/>
            <person name="Kowalczyk N."/>
            <person name="Labadie K."/>
            <person name="Leblanc C."/>
            <person name="Lopez P.J."/>
            <person name="McLachlan D.H."/>
            <person name="Meslet-Cladiere L."/>
            <person name="Moustafa A."/>
            <person name="Nehr Z."/>
            <person name="Nyvall Collen P."/>
            <person name="Panaud O."/>
            <person name="Partensky F."/>
            <person name="Poulain J."/>
            <person name="Rensing S.A."/>
            <person name="Rousvoal S."/>
            <person name="Samson G."/>
            <person name="Symeonidi A."/>
            <person name="Weissenbach J."/>
            <person name="Zambounis A."/>
            <person name="Wincker P."/>
            <person name="Boyen C."/>
        </authorList>
    </citation>
    <scope>NUCLEOTIDE SEQUENCE [LARGE SCALE GENOMIC DNA]</scope>
    <source>
        <strain evidence="3">cv. Stackhouse</strain>
    </source>
</reference>
<dbReference type="Gramene" id="CDF35303">
    <property type="protein sequence ID" value="CDF35303"/>
    <property type="gene ID" value="CHC_T00003872001"/>
</dbReference>